<dbReference type="EMBL" id="JADIME010000057">
    <property type="protein sequence ID" value="MBO8465433.1"/>
    <property type="molecule type" value="Genomic_DNA"/>
</dbReference>
<dbReference type="CDD" id="cd00063">
    <property type="entry name" value="FN3"/>
    <property type="match status" value="1"/>
</dbReference>
<feature type="region of interest" description="Disordered" evidence="1">
    <location>
        <begin position="236"/>
        <end position="260"/>
    </location>
</feature>
<dbReference type="Proteomes" id="UP000823597">
    <property type="component" value="Unassembled WGS sequence"/>
</dbReference>
<sequence>MKHTLSLIILAIAVLYIPANAQNHGTTELFMPLCDSIKARYGIYLGIEKLEVSKVLVRSGKIDIYFNRVLSGYPFTNDDIADLYSIAGKMLPEKYRQNRIGKIFSNGSEISRYAVTPLGFDGNPGCARYKTEEGHNYDPNPERHGIVTRETPAVNADMGLEGRHIALWQSHGYYYEQSLDRWEWQRARLLQTVEDLYTQSYVIPYLVPMLENAGAYVFLPRERDMNDLETVIDNDTHSGMAAGTNDKPRQPGGFSSRGKTKPAGEGFGLKKIYREGENPFKCGTAIQITDEATWKARLPEKGEYAVYVSYKTVKGSTRGARYTVKHAGGETSFTVDQTMGGGTWIYLGTFLFDRNAEVRLTAGDSSGKDTGIITADAVKFGGGMGNIAREGRVSGHSRWCEGARYWLQYAGYDSTVYSLNEGKSDYKDDYMCRGHWVDRLSGGSKANPEKDGLGVPIDMAFAFHSDAGVFLNDSIIGTLAIHTLKSEGKQRFGTGEDRITSRELGNAIQSQVVNDIRTLWEPEWSRRQLWDRSYYEARTPPVPTVLLESMSHQNLADMRYGLDPGFRFTVSRAVYKGILKYLAQRYGTGYTVQPLPVKNFSAILENGTVTLKWEAGYDEIEPTAVPDSYIVYTRIDGGAWDKGVRTEADSMTVSIERGKIYSFRVVAANRGGTGFPSEILSAGIPSGKSKGTVAIVNGFDRIAPPVHFAADTVLGGFNNRRDSGVPYIKDICFTGEQHEFRRAVPWTDDDNPGFGASGYEYEGKTIAGNTFDYAFVHGRALMAAGYSFCSMSRDAYTQINESIRPENGFSTIDLILGKQITTPLGRGILGTHYRCFPIPLMEALEAFHGGGGNIIASGADIGTDFNDCIYGGMAPDSTYMEEAARFAEKVLGFKWLSDCPAGKGGFYGIETLKGIEGRFSSALNDSIYCVEFPDGIVPAKGGKTTMQYSGSNIPAATFRKGTGGKGSSAAFGFPLETVLNEETLEEIFKTIMGEFSIKTY</sequence>
<proteinExistence type="predicted"/>
<keyword evidence="4" id="KW-0456">Lyase</keyword>
<dbReference type="InterPro" id="IPR013783">
    <property type="entry name" value="Ig-like_fold"/>
</dbReference>
<name>A0A9D9I5A9_9BACT</name>
<dbReference type="SMART" id="SM00060">
    <property type="entry name" value="FN3"/>
    <property type="match status" value="1"/>
</dbReference>
<dbReference type="InterPro" id="IPR036116">
    <property type="entry name" value="FN3_sf"/>
</dbReference>
<accession>A0A9D9I5A9</accession>
<protein>
    <submittedName>
        <fullName evidence="4">Xanthan lyase</fullName>
    </submittedName>
</protein>
<evidence type="ECO:0000259" key="3">
    <source>
        <dbReference type="PROSITE" id="PS50853"/>
    </source>
</evidence>
<feature type="domain" description="Fibronectin type-III" evidence="3">
    <location>
        <begin position="593"/>
        <end position="687"/>
    </location>
</feature>
<dbReference type="PROSITE" id="PS50853">
    <property type="entry name" value="FN3"/>
    <property type="match status" value="1"/>
</dbReference>
<feature type="chain" id="PRO_5038996947" evidence="2">
    <location>
        <begin position="22"/>
        <end position="1000"/>
    </location>
</feature>
<dbReference type="AlphaFoldDB" id="A0A9D9I5A9"/>
<dbReference type="SUPFAM" id="SSF49265">
    <property type="entry name" value="Fibronectin type III"/>
    <property type="match status" value="1"/>
</dbReference>
<evidence type="ECO:0000256" key="2">
    <source>
        <dbReference type="SAM" id="SignalP"/>
    </source>
</evidence>
<gene>
    <name evidence="4" type="ORF">IAB93_05490</name>
</gene>
<organism evidence="4 5">
    <name type="scientific">Candidatus Merdivivens pullistercoris</name>
    <dbReference type="NCBI Taxonomy" id="2840873"/>
    <lineage>
        <taxon>Bacteria</taxon>
        <taxon>Pseudomonadati</taxon>
        <taxon>Bacteroidota</taxon>
        <taxon>Bacteroidia</taxon>
        <taxon>Bacteroidales</taxon>
        <taxon>Muribaculaceae</taxon>
        <taxon>Muribaculaceae incertae sedis</taxon>
        <taxon>Candidatus Merdivivens</taxon>
    </lineage>
</organism>
<evidence type="ECO:0000313" key="4">
    <source>
        <dbReference type="EMBL" id="MBO8465433.1"/>
    </source>
</evidence>
<feature type="signal peptide" evidence="2">
    <location>
        <begin position="1"/>
        <end position="21"/>
    </location>
</feature>
<dbReference type="Gene3D" id="2.60.40.10">
    <property type="entry name" value="Immunoglobulins"/>
    <property type="match status" value="1"/>
</dbReference>
<dbReference type="SUPFAM" id="SSF53187">
    <property type="entry name" value="Zn-dependent exopeptidases"/>
    <property type="match status" value="1"/>
</dbReference>
<reference evidence="4" key="2">
    <citation type="journal article" date="2021" name="PeerJ">
        <title>Extensive microbial diversity within the chicken gut microbiome revealed by metagenomics and culture.</title>
        <authorList>
            <person name="Gilroy R."/>
            <person name="Ravi A."/>
            <person name="Getino M."/>
            <person name="Pursley I."/>
            <person name="Horton D.L."/>
            <person name="Alikhan N.F."/>
            <person name="Baker D."/>
            <person name="Gharbi K."/>
            <person name="Hall N."/>
            <person name="Watson M."/>
            <person name="Adriaenssens E.M."/>
            <person name="Foster-Nyarko E."/>
            <person name="Jarju S."/>
            <person name="Secka A."/>
            <person name="Antonio M."/>
            <person name="Oren A."/>
            <person name="Chaudhuri R.R."/>
            <person name="La Ragione R."/>
            <person name="Hildebrand F."/>
            <person name="Pallen M.J."/>
        </authorList>
    </citation>
    <scope>NUCLEOTIDE SEQUENCE</scope>
    <source>
        <strain evidence="4">10037</strain>
    </source>
</reference>
<dbReference type="Pfam" id="PF25275">
    <property type="entry name" value="Golvesin_C"/>
    <property type="match status" value="1"/>
</dbReference>
<reference evidence="4" key="1">
    <citation type="submission" date="2020-10" db="EMBL/GenBank/DDBJ databases">
        <authorList>
            <person name="Gilroy R."/>
        </authorList>
    </citation>
    <scope>NUCLEOTIDE SEQUENCE</scope>
    <source>
        <strain evidence="4">10037</strain>
    </source>
</reference>
<comment type="caution">
    <text evidence="4">The sequence shown here is derived from an EMBL/GenBank/DDBJ whole genome shotgun (WGS) entry which is preliminary data.</text>
</comment>
<dbReference type="GO" id="GO:0016829">
    <property type="term" value="F:lyase activity"/>
    <property type="evidence" value="ECO:0007669"/>
    <property type="project" value="UniProtKB-KW"/>
</dbReference>
<dbReference type="InterPro" id="IPR003961">
    <property type="entry name" value="FN3_dom"/>
</dbReference>
<dbReference type="InterPro" id="IPR033803">
    <property type="entry name" value="CBD-like_Golvesin-Xly"/>
</dbReference>
<dbReference type="Gene3D" id="3.40.630.40">
    <property type="entry name" value="Zn-dependent exopeptidases"/>
    <property type="match status" value="1"/>
</dbReference>
<evidence type="ECO:0000256" key="1">
    <source>
        <dbReference type="SAM" id="MobiDB-lite"/>
    </source>
</evidence>
<evidence type="ECO:0000313" key="5">
    <source>
        <dbReference type="Proteomes" id="UP000823597"/>
    </source>
</evidence>
<keyword evidence="2" id="KW-0732">Signal</keyword>